<sequence length="131" mass="15069">MKNNILIILFCITTTFGYSQKANIYWFSIPNTSKRPIANRGGSDFSFNDKILNSIFKKYNTKKIKKSFPTSKTPLLQTIFEIEVEDKNMIEELKNNASNLFLNIEKVPEIQLLYLPNDFGTSGGNYKSKKN</sequence>
<reference evidence="1 2" key="1">
    <citation type="submission" date="2016-05" db="EMBL/GenBank/DDBJ databases">
        <title>Draft Genome Sequence of Algibacter sp. Strain SK-16 Isolated from the Surface Water of Aburatsubo Inlet.</title>
        <authorList>
            <person name="Wong S.-K."/>
            <person name="Yoshizawa S."/>
            <person name="Nakajima Y."/>
            <person name="Ogura Y."/>
            <person name="Tetsuya H."/>
            <person name="Hamasaki K."/>
        </authorList>
    </citation>
    <scope>NUCLEOTIDE SEQUENCE [LARGE SCALE GENOMIC DNA]</scope>
    <source>
        <strain evidence="1 2">SK-16</strain>
    </source>
</reference>
<comment type="caution">
    <text evidence="1">The sequence shown here is derived from an EMBL/GenBank/DDBJ whole genome shotgun (WGS) entry which is preliminary data.</text>
</comment>
<name>A0A1E5SIL8_9FLAO</name>
<accession>A0A1E5SIL8</accession>
<dbReference type="RefSeq" id="WP_069831660.1">
    <property type="nucleotide sequence ID" value="NZ_MDJD01000054.1"/>
</dbReference>
<protein>
    <submittedName>
        <fullName evidence="1">Uncharacterized protein</fullName>
    </submittedName>
</protein>
<proteinExistence type="predicted"/>
<gene>
    <name evidence="1" type="ORF">A8C32_07280</name>
</gene>
<dbReference type="Proteomes" id="UP000095713">
    <property type="component" value="Unassembled WGS sequence"/>
</dbReference>
<dbReference type="STRING" id="1849968.A8C32_07280"/>
<dbReference type="AlphaFoldDB" id="A0A1E5SIL8"/>
<organism evidence="1 2">
    <name type="scientific">Flavivirga aquatica</name>
    <dbReference type="NCBI Taxonomy" id="1849968"/>
    <lineage>
        <taxon>Bacteria</taxon>
        <taxon>Pseudomonadati</taxon>
        <taxon>Bacteroidota</taxon>
        <taxon>Flavobacteriia</taxon>
        <taxon>Flavobacteriales</taxon>
        <taxon>Flavobacteriaceae</taxon>
        <taxon>Flavivirga</taxon>
    </lineage>
</organism>
<keyword evidence="2" id="KW-1185">Reference proteome</keyword>
<dbReference type="OrthoDB" id="1055762at2"/>
<dbReference type="EMBL" id="MDJD01000054">
    <property type="protein sequence ID" value="OEJ98977.1"/>
    <property type="molecule type" value="Genomic_DNA"/>
</dbReference>
<evidence type="ECO:0000313" key="2">
    <source>
        <dbReference type="Proteomes" id="UP000095713"/>
    </source>
</evidence>
<evidence type="ECO:0000313" key="1">
    <source>
        <dbReference type="EMBL" id="OEJ98977.1"/>
    </source>
</evidence>